<dbReference type="AlphaFoldDB" id="A0A4Q0YH01"/>
<reference evidence="1 2" key="1">
    <citation type="submission" date="2017-10" db="EMBL/GenBank/DDBJ databases">
        <title>Genomics of the genus Arcobacter.</title>
        <authorList>
            <person name="Perez-Cataluna A."/>
            <person name="Figueras M.J."/>
        </authorList>
    </citation>
    <scope>NUCLEOTIDE SEQUENCE [LARGE SCALE GENOMIC DNA]</scope>
    <source>
        <strain evidence="1 2">CECT 8993</strain>
    </source>
</reference>
<dbReference type="Gene3D" id="3.60.10.10">
    <property type="entry name" value="Endonuclease/exonuclease/phosphatase"/>
    <property type="match status" value="1"/>
</dbReference>
<dbReference type="SUPFAM" id="SSF56219">
    <property type="entry name" value="DNase I-like"/>
    <property type="match status" value="1"/>
</dbReference>
<evidence type="ECO:0000313" key="1">
    <source>
        <dbReference type="EMBL" id="RXJ69535.1"/>
    </source>
</evidence>
<comment type="caution">
    <text evidence="1">The sequence shown here is derived from an EMBL/GenBank/DDBJ whole genome shotgun (WGS) entry which is preliminary data.</text>
</comment>
<proteinExistence type="predicted"/>
<keyword evidence="1" id="KW-0540">Nuclease</keyword>
<dbReference type="InterPro" id="IPR051916">
    <property type="entry name" value="GPI-anchor_lipid_remodeler"/>
</dbReference>
<dbReference type="GO" id="GO:0016020">
    <property type="term" value="C:membrane"/>
    <property type="evidence" value="ECO:0007669"/>
    <property type="project" value="GOC"/>
</dbReference>
<accession>A0A4Q0YH01</accession>
<keyword evidence="1" id="KW-0255">Endonuclease</keyword>
<sequence length="307" mass="36085">MNIKIATFNLFQYCAPPFSWYFKKDKFNENEWEKKKEWLNSQIESIDCDIIGFQEVFSQKELQRQVKALGFKYFVTVDKPKLNENNETIFTTTTLALASKFPIKKVEKVTSTLEGFNFSREPIKALISLPNGIDITFYVNHFKSNRLNEFEHIFKKEDSVEYKKKKVFELLDNLPSQKQRLQEASLLYSDFLKIETPIISLCDLNDKEFSLTLDCLTNQTFHQKQEKNSFLLFDAFYLLNSDEKRVPTSYYKGVGNVLDYIHVSKEFRKELGEVVSYKVWDEHLKQNKNGSLLQSDHAIVSCEISIY</sequence>
<dbReference type="GO" id="GO:0006506">
    <property type="term" value="P:GPI anchor biosynthetic process"/>
    <property type="evidence" value="ECO:0007669"/>
    <property type="project" value="TreeGrafter"/>
</dbReference>
<evidence type="ECO:0000313" key="2">
    <source>
        <dbReference type="Proteomes" id="UP000290172"/>
    </source>
</evidence>
<gene>
    <name evidence="1" type="ORF">CRV08_02190</name>
</gene>
<name>A0A4Q0YH01_9BACT</name>
<organism evidence="1 2">
    <name type="scientific">Halarcobacter ebronensis</name>
    <dbReference type="NCBI Taxonomy" id="1462615"/>
    <lineage>
        <taxon>Bacteria</taxon>
        <taxon>Pseudomonadati</taxon>
        <taxon>Campylobacterota</taxon>
        <taxon>Epsilonproteobacteria</taxon>
        <taxon>Campylobacterales</taxon>
        <taxon>Arcobacteraceae</taxon>
        <taxon>Halarcobacter</taxon>
    </lineage>
</organism>
<dbReference type="Proteomes" id="UP000290172">
    <property type="component" value="Unassembled WGS sequence"/>
</dbReference>
<protein>
    <submittedName>
        <fullName evidence="1">Endonuclease</fullName>
    </submittedName>
</protein>
<dbReference type="EMBL" id="PDKJ01000002">
    <property type="protein sequence ID" value="RXJ69535.1"/>
    <property type="molecule type" value="Genomic_DNA"/>
</dbReference>
<keyword evidence="1" id="KW-0378">Hydrolase</keyword>
<dbReference type="PANTHER" id="PTHR14859">
    <property type="entry name" value="CALCOFLUOR WHITE HYPERSENSITIVE PROTEIN PRECURSOR"/>
    <property type="match status" value="1"/>
</dbReference>
<dbReference type="PANTHER" id="PTHR14859:SF15">
    <property type="entry name" value="ENDONUCLEASE_EXONUCLEASE_PHOSPHATASE DOMAIN-CONTAINING PROTEIN"/>
    <property type="match status" value="1"/>
</dbReference>
<dbReference type="RefSeq" id="WP_128978623.1">
    <property type="nucleotide sequence ID" value="NZ_PDKJ01000002.1"/>
</dbReference>
<dbReference type="GO" id="GO:0004519">
    <property type="term" value="F:endonuclease activity"/>
    <property type="evidence" value="ECO:0007669"/>
    <property type="project" value="UniProtKB-KW"/>
</dbReference>
<dbReference type="InterPro" id="IPR036691">
    <property type="entry name" value="Endo/exonu/phosph_ase_sf"/>
</dbReference>